<feature type="coiled-coil region" evidence="1">
    <location>
        <begin position="548"/>
        <end position="610"/>
    </location>
</feature>
<name>A0A2P6VLE3_9CHLO</name>
<dbReference type="OrthoDB" id="513974at2759"/>
<feature type="region of interest" description="Disordered" evidence="2">
    <location>
        <begin position="667"/>
        <end position="699"/>
    </location>
</feature>
<sequence length="867" mass="91588">MKSWRDRLNTTLNTVNESSLKLKQQLAQAQASLPSTDELAAAAAAAVGTARSALPAPTASSEAASPVKQDANGEQQYLRLPVESAKKLRWFDRQDINMLMTLHLREKQELFEANSALRQVLRRRGVADAAVDAELALINRQVDEMRLQEHGVNQVLVLAAQAEVDTLKEALDSAHHEIRHMRRHRLQAASSGGLPLAAAAAAAGPAGGGGGERVALTLRCLEGEGGEARVEAALALLPEDGAAGGQGMPSLPAALAALAQGGSAGVGVDPLLLQQAAAALAQLARAQGVTLPGLSAGAAVERSASAAEAAGGDAAEPPAAGGDLQAQCIALQLQVGRLQAELEAAQHDAAYARDAAERKQQEMRGRFAEAQQRQSEMLRLAQDGRLDAESRCEAAERKLHLAEARCGRLEGEVRDAKADAKRAHQEAKRAQQDLAAAEARVQAAEAATQRARGAAEVDAKSHELVAQLRGHVAELEAAAQQHARQLAAAHHQAEALESRLASAELTAARSAAEVHELEEVVHERNAMAVRLSMMEARLDETRAERGQAESYRTLAQQSEEKRARVEDELLTTARLASALEARLVAAARDNEDLRLEVQAAAARVMEAQRSVPRLLQERWAAAGADRSQWPLIAQEEIENVEARLAALQSALKEAQAQLAEASSAAESHRTARLAAERNAAAAEDGAARRQREAEQRAQRAEAAASAAAVQLAEFREALAAAERERDSLLAEKQDREKAARHAAAAVAGARRRTGSGGLQSAGAAAGGGGADGALRRQSSEASLPSPLPTVKQRDTLESTDVLYLKNVTLKFIDACLSGRTQECEVLLPAVATLLRASPAEYRVLLSHLQRGGAGSWLPALPALMGGS</sequence>
<evidence type="ECO:0000259" key="3">
    <source>
        <dbReference type="PROSITE" id="PS50913"/>
    </source>
</evidence>
<feature type="compositionally biased region" description="Gly residues" evidence="2">
    <location>
        <begin position="754"/>
        <end position="771"/>
    </location>
</feature>
<feature type="compositionally biased region" description="Low complexity" evidence="2">
    <location>
        <begin position="672"/>
        <end position="684"/>
    </location>
</feature>
<keyword evidence="1" id="KW-0175">Coiled coil</keyword>
<dbReference type="InterPro" id="IPR000237">
    <property type="entry name" value="GRIP_dom"/>
</dbReference>
<dbReference type="PROSITE" id="PS50913">
    <property type="entry name" value="GRIP"/>
    <property type="match status" value="1"/>
</dbReference>
<protein>
    <submittedName>
        <fullName evidence="4">Zinc ion binding</fullName>
    </submittedName>
</protein>
<proteinExistence type="predicted"/>
<feature type="domain" description="GRIP" evidence="3">
    <location>
        <begin position="794"/>
        <end position="847"/>
    </location>
</feature>
<evidence type="ECO:0000256" key="1">
    <source>
        <dbReference type="SAM" id="Coils"/>
    </source>
</evidence>
<gene>
    <name evidence="4" type="ORF">C2E20_1749</name>
</gene>
<evidence type="ECO:0000313" key="4">
    <source>
        <dbReference type="EMBL" id="PSC74921.1"/>
    </source>
</evidence>
<evidence type="ECO:0000313" key="5">
    <source>
        <dbReference type="Proteomes" id="UP000239649"/>
    </source>
</evidence>
<dbReference type="AlphaFoldDB" id="A0A2P6VLE3"/>
<feature type="region of interest" description="Disordered" evidence="2">
    <location>
        <begin position="731"/>
        <end position="791"/>
    </location>
</feature>
<evidence type="ECO:0000256" key="2">
    <source>
        <dbReference type="SAM" id="MobiDB-lite"/>
    </source>
</evidence>
<comment type="caution">
    <text evidence="4">The sequence shown here is derived from an EMBL/GenBank/DDBJ whole genome shotgun (WGS) entry which is preliminary data.</text>
</comment>
<feature type="coiled-coil region" evidence="1">
    <location>
        <begin position="328"/>
        <end position="520"/>
    </location>
</feature>
<dbReference type="Proteomes" id="UP000239649">
    <property type="component" value="Unassembled WGS sequence"/>
</dbReference>
<reference evidence="4 5" key="1">
    <citation type="journal article" date="2018" name="Plant J.">
        <title>Genome sequences of Chlorella sorokiniana UTEX 1602 and Micractinium conductrix SAG 241.80: implications to maltose excretion by a green alga.</title>
        <authorList>
            <person name="Arriola M.B."/>
            <person name="Velmurugan N."/>
            <person name="Zhang Y."/>
            <person name="Plunkett M.H."/>
            <person name="Hondzo H."/>
            <person name="Barney B.M."/>
        </authorList>
    </citation>
    <scope>NUCLEOTIDE SEQUENCE [LARGE SCALE GENOMIC DNA]</scope>
    <source>
        <strain evidence="4 5">SAG 241.80</strain>
    </source>
</reference>
<feature type="compositionally biased region" description="Basic and acidic residues" evidence="2">
    <location>
        <begin position="685"/>
        <end position="699"/>
    </location>
</feature>
<accession>A0A2P6VLE3</accession>
<dbReference type="EMBL" id="LHPF02000003">
    <property type="protein sequence ID" value="PSC74921.1"/>
    <property type="molecule type" value="Genomic_DNA"/>
</dbReference>
<organism evidence="4 5">
    <name type="scientific">Micractinium conductrix</name>
    <dbReference type="NCBI Taxonomy" id="554055"/>
    <lineage>
        <taxon>Eukaryota</taxon>
        <taxon>Viridiplantae</taxon>
        <taxon>Chlorophyta</taxon>
        <taxon>core chlorophytes</taxon>
        <taxon>Trebouxiophyceae</taxon>
        <taxon>Chlorellales</taxon>
        <taxon>Chlorellaceae</taxon>
        <taxon>Chlorella clade</taxon>
        <taxon>Micractinium</taxon>
    </lineage>
</organism>
<keyword evidence="5" id="KW-1185">Reference proteome</keyword>